<dbReference type="EMBL" id="JAGINP010000026">
    <property type="protein sequence ID" value="MBP2295997.1"/>
    <property type="molecule type" value="Genomic_DNA"/>
</dbReference>
<reference evidence="1 2" key="1">
    <citation type="submission" date="2021-03" db="EMBL/GenBank/DDBJ databases">
        <title>Genomic Encyclopedia of Type Strains, Phase III (KMG-III): the genomes of soil and plant-associated and newly described type strains.</title>
        <authorList>
            <person name="Whitman W."/>
        </authorList>
    </citation>
    <scope>NUCLEOTIDE SEQUENCE [LARGE SCALE GENOMIC DNA]</scope>
    <source>
        <strain evidence="1 2">IMMIB AFH-6</strain>
    </source>
</reference>
<gene>
    <name evidence="1" type="ORF">J2851_005812</name>
</gene>
<protein>
    <submittedName>
        <fullName evidence="1">Uncharacterized protein</fullName>
    </submittedName>
</protein>
<evidence type="ECO:0000313" key="2">
    <source>
        <dbReference type="Proteomes" id="UP000781958"/>
    </source>
</evidence>
<proteinExistence type="predicted"/>
<comment type="caution">
    <text evidence="1">The sequence shown here is derived from an EMBL/GenBank/DDBJ whole genome shotgun (WGS) entry which is preliminary data.</text>
</comment>
<sequence>MVVQIPRLLAVLDALDSPAAQELRGGLPRCDSTFGLGLAVFLSATAGGARGWLGPDGARALDALDGGALLDELDEALAPRHRRTSDGRAWRVLSVPVMDGPRARGLLCAIADGEGLQTGSAFVLQIHLGQVGAVQLVAAGEGRTLDVTLQTAGGLSSAILADMQESFASSLADAGLKGTLTVGPVAGAWLDFDGRLSADSVV</sequence>
<name>A0ABS4STV1_9PROT</name>
<dbReference type="Proteomes" id="UP000781958">
    <property type="component" value="Unassembled WGS sequence"/>
</dbReference>
<evidence type="ECO:0000313" key="1">
    <source>
        <dbReference type="EMBL" id="MBP2295997.1"/>
    </source>
</evidence>
<organism evidence="1 2">
    <name type="scientific">Azospirillum rugosum</name>
    <dbReference type="NCBI Taxonomy" id="416170"/>
    <lineage>
        <taxon>Bacteria</taxon>
        <taxon>Pseudomonadati</taxon>
        <taxon>Pseudomonadota</taxon>
        <taxon>Alphaproteobacteria</taxon>
        <taxon>Rhodospirillales</taxon>
        <taxon>Azospirillaceae</taxon>
        <taxon>Azospirillum</taxon>
    </lineage>
</organism>
<accession>A0ABS4STV1</accession>
<keyword evidence="2" id="KW-1185">Reference proteome</keyword>
<dbReference type="RefSeq" id="WP_246500998.1">
    <property type="nucleotide sequence ID" value="NZ_JAGINP010000026.1"/>
</dbReference>